<evidence type="ECO:0008006" key="3">
    <source>
        <dbReference type="Google" id="ProtNLM"/>
    </source>
</evidence>
<accession>A0A163CV94</accession>
<dbReference type="InterPro" id="IPR021243">
    <property type="entry name" value="DUF2804"/>
</dbReference>
<reference evidence="2" key="1">
    <citation type="submission" date="2016-01" db="EMBL/GenBank/DDBJ databases">
        <title>Draft genome of Chromobacterium sp. F49.</title>
        <authorList>
            <person name="Hong K.W."/>
        </authorList>
    </citation>
    <scope>NUCLEOTIDE SEQUENCE [LARGE SCALE GENOMIC DNA]</scope>
    <source>
        <strain evidence="2">CN10</strain>
    </source>
</reference>
<proteinExistence type="predicted"/>
<dbReference type="RefSeq" id="WP_066611097.1">
    <property type="nucleotide sequence ID" value="NZ_LQQU01000015.1"/>
</dbReference>
<dbReference type="AlphaFoldDB" id="A0A163CV94"/>
<gene>
    <name evidence="1" type="ORF">AVW16_08755</name>
</gene>
<dbReference type="EMBL" id="LQQU01000015">
    <property type="protein sequence ID" value="KZE33251.1"/>
    <property type="molecule type" value="Genomic_DNA"/>
</dbReference>
<dbReference type="Proteomes" id="UP000076625">
    <property type="component" value="Unassembled WGS sequence"/>
</dbReference>
<organism evidence="1 2">
    <name type="scientific">Crenobacter luteus</name>
    <dbReference type="NCBI Taxonomy" id="1452487"/>
    <lineage>
        <taxon>Bacteria</taxon>
        <taxon>Pseudomonadati</taxon>
        <taxon>Pseudomonadota</taxon>
        <taxon>Betaproteobacteria</taxon>
        <taxon>Neisseriales</taxon>
        <taxon>Neisseriaceae</taxon>
        <taxon>Crenobacter</taxon>
    </lineage>
</organism>
<protein>
    <recommendedName>
        <fullName evidence="3">DUF2804 domain-containing protein</fullName>
    </recommendedName>
</protein>
<dbReference type="STRING" id="1452487.AVW16_08755"/>
<comment type="caution">
    <text evidence="1">The sequence shown here is derived from an EMBL/GenBank/DDBJ whole genome shotgun (WGS) entry which is preliminary data.</text>
</comment>
<dbReference type="PANTHER" id="PTHR35868:SF4">
    <property type="entry name" value="DUF2804 DOMAIN-CONTAINING PROTEIN"/>
    <property type="match status" value="1"/>
</dbReference>
<name>A0A163CV94_9NEIS</name>
<dbReference type="OrthoDB" id="5413160at2"/>
<dbReference type="PANTHER" id="PTHR35868">
    <property type="entry name" value="DUF2804 DOMAIN-CONTAINING PROTEIN-RELATED"/>
    <property type="match status" value="1"/>
</dbReference>
<dbReference type="Pfam" id="PF10974">
    <property type="entry name" value="DUF2804"/>
    <property type="match status" value="1"/>
</dbReference>
<evidence type="ECO:0000313" key="2">
    <source>
        <dbReference type="Proteomes" id="UP000076625"/>
    </source>
</evidence>
<evidence type="ECO:0000313" key="1">
    <source>
        <dbReference type="EMBL" id="KZE33251.1"/>
    </source>
</evidence>
<keyword evidence="2" id="KW-1185">Reference proteome</keyword>
<sequence>MDPSPSPLPPAPERLVHERGVPAFGMYQGVVGSLSWARLQTPPLKRLTRRLHHKRWQSVTFAHARYLVAVTVLEAGWTGAAHAFVFDREAGRVVAEFTAAGLPGRRAAVEDRAFGDATFRTGSRCVAFRRAETRLEVTVNAPELKLAAHVDLSEPGPVLATIAPANWLAHAAHKSGALPVAGYVEAGGVHLPLDGATASLDSANGLLARDTRWCRASAQRPGLGFNLATGFMGRAENALWLDGALFRLTEASFAVDATDPRSPWRVRTADGLVDLEFRPEGERGDALRHLGAEQRSLQRVGTFNGHVVHPASGQTRRVDALLGLVEEHASRW</sequence>